<evidence type="ECO:0000256" key="7">
    <source>
        <dbReference type="ARBA" id="ARBA00023329"/>
    </source>
</evidence>
<keyword evidence="7" id="KW-0968">Cytoplasmic vesicle</keyword>
<evidence type="ECO:0000256" key="5">
    <source>
        <dbReference type="ARBA" id="ARBA00023136"/>
    </source>
</evidence>
<dbReference type="PANTHER" id="PTHR10292:SF1">
    <property type="entry name" value="CLATHRIN HEAVY CHAIN"/>
    <property type="match status" value="1"/>
</dbReference>
<feature type="repeat" description="CHCR" evidence="8">
    <location>
        <begin position="118"/>
        <end position="259"/>
    </location>
</feature>
<evidence type="ECO:0000256" key="1">
    <source>
        <dbReference type="ARBA" id="ARBA00004180"/>
    </source>
</evidence>
<dbReference type="InterPro" id="IPR000547">
    <property type="entry name" value="Clathrin_H-chain/VPS_repeat"/>
</dbReference>
<sequence>MVNSTENSDVVFKYIQAAAEVGQVAQIELICRENNHYDPDKVKAFLLESNKIKDPRPLIHVCDRHGYVDELTSYLYTNQLYRFIEVYVQRMNPGATPKVVGSLIDLNAPEDQIRNLINSVRPPQCPVKELVEEVEKRVRLTLLLPWLESRFHEGLEDPALHNALAKIYIDINNNPQHFLMNNKFYDSMEVGKYCESRDPHLAFVAYKRAWGKCDKELVNITNKHGFFKDQARYCVERQDADLWTLVLAEQNEQRRSLIDQVVSTALPESRNPDEVSSTVKAFMTANLPNELIELLERIVLSNSADYNFRNNKNLQNLLILTAIKADPTRVAGYVERLDNYDGPDLAKICISEQYKLYEEGFLIYKKFKKGLEAAQVLLEDLKDIERGTEFAQYWDKPEVWSLLGKAQLDADLVTQSIESFLKAQDATHYELVILKANKTEDFKRLIDYLQMARSKVRDKAVDSELIYAYARVQDLSALEQFIGKPNSANLDKVGDRCFEEKLYPAARIIFTQISNYAKLATTLVRLELFQEAVEAARQANSIQTWKDVCYACVENGKFRLAQMCGVNIIVFMDHLNELIQHYENGGHFAELIALLEQGINLDRAHQGIYTQLGILYAKYKEKKLMEHINLFWNRINIPTLLQACKDNLHWKETVFLYTHYDQYDNAVDTMIAHSPSCWEHEQFKSIIVRATNTEVFYRAINFYLREHPLFLSELLNELSGRLDHKRVVQTIDMGGQLPLIMPYLQHVQRENNKVVNEAINGLLVEEENYEALRESIADYDNFDQIQLAQTLQRHELLEFRRIAAQLYRRNQRWTTSIDLSKQDKLWQDAMDTGAASGDVALAEELLRFFVSRDDCPKSCFAACLYTCYPLIHPDVVLELSWRYNLMELCMPFMVQTFREFSSKIEALSTKVEKTEIQAQEQKEKEQKQENEKIEQSAGLLASTPLMIGYIPQNQYAQSASQLFAAPQQSNYIPNPYAPYS</sequence>
<proteinExistence type="inferred from homology"/>
<evidence type="ECO:0000256" key="8">
    <source>
        <dbReference type="PROSITE-ProRule" id="PRU01006"/>
    </source>
</evidence>
<dbReference type="PROSITE" id="PS50236">
    <property type="entry name" value="CHCR"/>
    <property type="match status" value="6"/>
</dbReference>
<dbReference type="PANTHER" id="PTHR10292">
    <property type="entry name" value="CLATHRIN HEAVY CHAIN RELATED"/>
    <property type="match status" value="1"/>
</dbReference>
<dbReference type="PIRSF" id="PIRSF002290">
    <property type="entry name" value="Clathrin_H_chain"/>
    <property type="match status" value="1"/>
</dbReference>
<comment type="similarity">
    <text evidence="3">Belongs to the clathrin heavy chain family.</text>
</comment>
<dbReference type="Gene3D" id="1.25.40.10">
    <property type="entry name" value="Tetratricopeptide repeat domain"/>
    <property type="match status" value="2"/>
</dbReference>
<dbReference type="AlphaFoldDB" id="X6LWJ3"/>
<evidence type="ECO:0000313" key="10">
    <source>
        <dbReference type="EMBL" id="ETO05095.1"/>
    </source>
</evidence>
<keyword evidence="5" id="KW-0472">Membrane</keyword>
<dbReference type="GO" id="GO:0032051">
    <property type="term" value="F:clathrin light chain binding"/>
    <property type="evidence" value="ECO:0007669"/>
    <property type="project" value="InterPro"/>
</dbReference>
<evidence type="ECO:0000313" key="11">
    <source>
        <dbReference type="Proteomes" id="UP000023152"/>
    </source>
</evidence>
<dbReference type="FunFam" id="1.25.40.10:FF:000001">
    <property type="entry name" value="Clathrin heavy chain"/>
    <property type="match status" value="1"/>
</dbReference>
<keyword evidence="11" id="KW-1185">Reference proteome</keyword>
<dbReference type="GO" id="GO:0030659">
    <property type="term" value="C:cytoplasmic vesicle membrane"/>
    <property type="evidence" value="ECO:0007669"/>
    <property type="project" value="UniProtKB-SubCell"/>
</dbReference>
<feature type="repeat" description="CHCR" evidence="8">
    <location>
        <begin position="566"/>
        <end position="712"/>
    </location>
</feature>
<accession>X6LWJ3</accession>
<dbReference type="InterPro" id="IPR011990">
    <property type="entry name" value="TPR-like_helical_dom_sf"/>
</dbReference>
<keyword evidence="9" id="KW-0175">Coiled coil</keyword>
<feature type="repeat" description="CHCR" evidence="8">
    <location>
        <begin position="715"/>
        <end position="858"/>
    </location>
</feature>
<keyword evidence="6" id="KW-0168">Coated pit</keyword>
<gene>
    <name evidence="10" type="ORF">RFI_32303</name>
</gene>
<comment type="caution">
    <text evidence="10">The sequence shown here is derived from an EMBL/GenBank/DDBJ whole genome shotgun (WGS) entry which is preliminary data.</text>
</comment>
<dbReference type="OrthoDB" id="2113814at2759"/>
<protein>
    <recommendedName>
        <fullName evidence="12">Clathrin heavy chain</fullName>
    </recommendedName>
</protein>
<dbReference type="FunFam" id="1.25.40.10:FF:000002">
    <property type="entry name" value="Clathrin heavy chain"/>
    <property type="match status" value="1"/>
</dbReference>
<dbReference type="Proteomes" id="UP000023152">
    <property type="component" value="Unassembled WGS sequence"/>
</dbReference>
<dbReference type="GO" id="GO:0006898">
    <property type="term" value="P:receptor-mediated endocytosis"/>
    <property type="evidence" value="ECO:0007669"/>
    <property type="project" value="TreeGrafter"/>
</dbReference>
<feature type="repeat" description="CHCR" evidence="8">
    <location>
        <begin position="266"/>
        <end position="416"/>
    </location>
</feature>
<reference evidence="10 11" key="1">
    <citation type="journal article" date="2013" name="Curr. Biol.">
        <title>The Genome of the Foraminiferan Reticulomyxa filosa.</title>
        <authorList>
            <person name="Glockner G."/>
            <person name="Hulsmann N."/>
            <person name="Schleicher M."/>
            <person name="Noegel A.A."/>
            <person name="Eichinger L."/>
            <person name="Gallinger C."/>
            <person name="Pawlowski J."/>
            <person name="Sierra R."/>
            <person name="Euteneuer U."/>
            <person name="Pillet L."/>
            <person name="Moustafa A."/>
            <person name="Platzer M."/>
            <person name="Groth M."/>
            <person name="Szafranski K."/>
            <person name="Schliwa M."/>
        </authorList>
    </citation>
    <scope>NUCLEOTIDE SEQUENCE [LARGE SCALE GENOMIC DNA]</scope>
</reference>
<dbReference type="EMBL" id="ASPP01028549">
    <property type="protein sequence ID" value="ETO05095.1"/>
    <property type="molecule type" value="Genomic_DNA"/>
</dbReference>
<dbReference type="GO" id="GO:0005905">
    <property type="term" value="C:clathrin-coated pit"/>
    <property type="evidence" value="ECO:0007669"/>
    <property type="project" value="UniProtKB-KW"/>
</dbReference>
<dbReference type="GO" id="GO:0006886">
    <property type="term" value="P:intracellular protein transport"/>
    <property type="evidence" value="ECO:0007669"/>
    <property type="project" value="UniProtKB-UniRule"/>
</dbReference>
<dbReference type="InterPro" id="IPR016024">
    <property type="entry name" value="ARM-type_fold"/>
</dbReference>
<name>X6LWJ3_RETFI</name>
<comment type="subcellular location">
    <subcellularLocation>
        <location evidence="1">Cytoplasmic vesicle membrane</location>
        <topology evidence="1">Peripheral membrane protein</topology>
        <orientation evidence="1">Cytoplasmic side</orientation>
    </subcellularLocation>
    <subcellularLocation>
        <location evidence="2">Membrane</location>
        <location evidence="2">Coated pit</location>
        <topology evidence="2">Peripheral membrane protein</topology>
        <orientation evidence="2">Cytoplasmic side</orientation>
    </subcellularLocation>
</comment>
<feature type="coiled-coil region" evidence="9">
    <location>
        <begin position="904"/>
        <end position="936"/>
    </location>
</feature>
<dbReference type="GO" id="GO:0071439">
    <property type="term" value="C:clathrin complex"/>
    <property type="evidence" value="ECO:0007669"/>
    <property type="project" value="InterPro"/>
</dbReference>
<dbReference type="InterPro" id="IPR055358">
    <property type="entry name" value="CHCR"/>
</dbReference>
<dbReference type="SUPFAM" id="SSF48371">
    <property type="entry name" value="ARM repeat"/>
    <property type="match status" value="4"/>
</dbReference>
<evidence type="ECO:0000256" key="4">
    <source>
        <dbReference type="ARBA" id="ARBA00022737"/>
    </source>
</evidence>
<dbReference type="InterPro" id="IPR016341">
    <property type="entry name" value="Clathrin_heavy_chain"/>
</dbReference>
<organism evidence="10 11">
    <name type="scientific">Reticulomyxa filosa</name>
    <dbReference type="NCBI Taxonomy" id="46433"/>
    <lineage>
        <taxon>Eukaryota</taxon>
        <taxon>Sar</taxon>
        <taxon>Rhizaria</taxon>
        <taxon>Retaria</taxon>
        <taxon>Foraminifera</taxon>
        <taxon>Monothalamids</taxon>
        <taxon>Reticulomyxidae</taxon>
        <taxon>Reticulomyxa</taxon>
    </lineage>
</organism>
<evidence type="ECO:0000256" key="3">
    <source>
        <dbReference type="ARBA" id="ARBA00009535"/>
    </source>
</evidence>
<dbReference type="Gene3D" id="1.25.40.730">
    <property type="match status" value="1"/>
</dbReference>
<dbReference type="Pfam" id="PF00637">
    <property type="entry name" value="Clathrin"/>
    <property type="match status" value="6"/>
</dbReference>
<evidence type="ECO:0000256" key="9">
    <source>
        <dbReference type="SAM" id="Coils"/>
    </source>
</evidence>
<evidence type="ECO:0000256" key="2">
    <source>
        <dbReference type="ARBA" id="ARBA00004277"/>
    </source>
</evidence>
<feature type="repeat" description="CHCR" evidence="8">
    <location>
        <begin position="420"/>
        <end position="561"/>
    </location>
</feature>
<dbReference type="OMA" id="THASDAW"/>
<dbReference type="SMART" id="SM00299">
    <property type="entry name" value="CLH"/>
    <property type="match status" value="6"/>
</dbReference>
<evidence type="ECO:0008006" key="12">
    <source>
        <dbReference type="Google" id="ProtNLM"/>
    </source>
</evidence>
<feature type="repeat" description="CHCR" evidence="8">
    <location>
        <begin position="1"/>
        <end position="112"/>
    </location>
</feature>
<evidence type="ECO:0000256" key="6">
    <source>
        <dbReference type="ARBA" id="ARBA00023176"/>
    </source>
</evidence>
<keyword evidence="4" id="KW-0677">Repeat</keyword>